<keyword evidence="7" id="KW-1185">Reference proteome</keyword>
<dbReference type="EMBL" id="JARKIF010000050">
    <property type="protein sequence ID" value="KAJ7607407.1"/>
    <property type="molecule type" value="Genomic_DNA"/>
</dbReference>
<evidence type="ECO:0000313" key="7">
    <source>
        <dbReference type="Proteomes" id="UP001221142"/>
    </source>
</evidence>
<dbReference type="InterPro" id="IPR044878">
    <property type="entry name" value="UbiA_sf"/>
</dbReference>
<dbReference type="CDD" id="cd13965">
    <property type="entry name" value="PT_UbiA_3"/>
    <property type="match status" value="1"/>
</dbReference>
<feature type="transmembrane region" description="Helical" evidence="5">
    <location>
        <begin position="262"/>
        <end position="283"/>
    </location>
</feature>
<dbReference type="InterPro" id="IPR000537">
    <property type="entry name" value="UbiA_prenyltransferase"/>
</dbReference>
<dbReference type="InterPro" id="IPR050475">
    <property type="entry name" value="Prenyltransferase_related"/>
</dbReference>
<reference evidence="6" key="1">
    <citation type="submission" date="2023-03" db="EMBL/GenBank/DDBJ databases">
        <title>Massive genome expansion in bonnet fungi (Mycena s.s.) driven by repeated elements and novel gene families across ecological guilds.</title>
        <authorList>
            <consortium name="Lawrence Berkeley National Laboratory"/>
            <person name="Harder C.B."/>
            <person name="Miyauchi S."/>
            <person name="Viragh M."/>
            <person name="Kuo A."/>
            <person name="Thoen E."/>
            <person name="Andreopoulos B."/>
            <person name="Lu D."/>
            <person name="Skrede I."/>
            <person name="Drula E."/>
            <person name="Henrissat B."/>
            <person name="Morin E."/>
            <person name="Kohler A."/>
            <person name="Barry K."/>
            <person name="LaButti K."/>
            <person name="Morin E."/>
            <person name="Salamov A."/>
            <person name="Lipzen A."/>
            <person name="Mereny Z."/>
            <person name="Hegedus B."/>
            <person name="Baldrian P."/>
            <person name="Stursova M."/>
            <person name="Weitz H."/>
            <person name="Taylor A."/>
            <person name="Grigoriev I.V."/>
            <person name="Nagy L.G."/>
            <person name="Martin F."/>
            <person name="Kauserud H."/>
        </authorList>
    </citation>
    <scope>NUCLEOTIDE SEQUENCE</scope>
    <source>
        <strain evidence="6">9284</strain>
    </source>
</reference>
<dbReference type="Proteomes" id="UP001221142">
    <property type="component" value="Unassembled WGS sequence"/>
</dbReference>
<dbReference type="AlphaFoldDB" id="A0AAD7F7S0"/>
<organism evidence="6 7">
    <name type="scientific">Roridomyces roridus</name>
    <dbReference type="NCBI Taxonomy" id="1738132"/>
    <lineage>
        <taxon>Eukaryota</taxon>
        <taxon>Fungi</taxon>
        <taxon>Dikarya</taxon>
        <taxon>Basidiomycota</taxon>
        <taxon>Agaricomycotina</taxon>
        <taxon>Agaricomycetes</taxon>
        <taxon>Agaricomycetidae</taxon>
        <taxon>Agaricales</taxon>
        <taxon>Marasmiineae</taxon>
        <taxon>Mycenaceae</taxon>
        <taxon>Roridomyces</taxon>
    </lineage>
</organism>
<evidence type="ECO:0000256" key="3">
    <source>
        <dbReference type="ARBA" id="ARBA00022989"/>
    </source>
</evidence>
<dbReference type="Pfam" id="PF01040">
    <property type="entry name" value="UbiA"/>
    <property type="match status" value="1"/>
</dbReference>
<dbReference type="GO" id="GO:0016020">
    <property type="term" value="C:membrane"/>
    <property type="evidence" value="ECO:0007669"/>
    <property type="project" value="UniProtKB-SubCell"/>
</dbReference>
<name>A0AAD7F7S0_9AGAR</name>
<evidence type="ECO:0000256" key="1">
    <source>
        <dbReference type="ARBA" id="ARBA00004141"/>
    </source>
</evidence>
<keyword evidence="4 5" id="KW-0472">Membrane</keyword>
<protein>
    <submittedName>
        <fullName evidence="6">UbiA prenyltransferase family</fullName>
    </submittedName>
</protein>
<accession>A0AAD7F7S0</accession>
<evidence type="ECO:0000256" key="4">
    <source>
        <dbReference type="ARBA" id="ARBA00023136"/>
    </source>
</evidence>
<comment type="subcellular location">
    <subcellularLocation>
        <location evidence="1">Membrane</location>
        <topology evidence="1">Multi-pass membrane protein</topology>
    </subcellularLocation>
</comment>
<dbReference type="GO" id="GO:0016765">
    <property type="term" value="F:transferase activity, transferring alkyl or aryl (other than methyl) groups"/>
    <property type="evidence" value="ECO:0007669"/>
    <property type="project" value="InterPro"/>
</dbReference>
<evidence type="ECO:0000256" key="2">
    <source>
        <dbReference type="ARBA" id="ARBA00022692"/>
    </source>
</evidence>
<feature type="transmembrane region" description="Helical" evidence="5">
    <location>
        <begin position="233"/>
        <end position="250"/>
    </location>
</feature>
<evidence type="ECO:0000313" key="6">
    <source>
        <dbReference type="EMBL" id="KAJ7607407.1"/>
    </source>
</evidence>
<comment type="caution">
    <text evidence="6">The sequence shown here is derived from an EMBL/GenBank/DDBJ whole genome shotgun (WGS) entry which is preliminary data.</text>
</comment>
<evidence type="ECO:0000256" key="5">
    <source>
        <dbReference type="SAM" id="Phobius"/>
    </source>
</evidence>
<gene>
    <name evidence="6" type="ORF">FB45DRAFT_948238</name>
</gene>
<dbReference type="PANTHER" id="PTHR42723:SF1">
    <property type="entry name" value="CHLOROPHYLL SYNTHASE, CHLOROPLASTIC"/>
    <property type="match status" value="1"/>
</dbReference>
<dbReference type="Gene3D" id="1.10.357.140">
    <property type="entry name" value="UbiA prenyltransferase"/>
    <property type="match status" value="1"/>
</dbReference>
<sequence length="286" mass="32452">MAEFKSLRHFLWTLFLFTYTDFKTIVFPVTMFASIAAPVHVNGRLFYGILWTWVHLLQVDVSNQYKSIAEDLANRPWRPLPSGRISQRSATILRFLLVPTCVLASAPFGREVILSSLSLTALLVFHDEFGASRHWAGKNFINCLGYLSFQVGATQIMNTHSRLDYVAVQALVFNSLIILTTIHAQDFSDVPGDQALGRVTVPIYAPNTSRIFTLVALVVWSIFLGRLWNLGPIYHSLLCVLGMAVGWRFFRFRTPTEDAKSFIAYNAWLLFTNILPAQIRWGLLSF</sequence>
<keyword evidence="3 5" id="KW-1133">Transmembrane helix</keyword>
<keyword evidence="2 5" id="KW-0812">Transmembrane</keyword>
<dbReference type="PANTHER" id="PTHR42723">
    <property type="entry name" value="CHLOROPHYLL SYNTHASE"/>
    <property type="match status" value="1"/>
</dbReference>
<proteinExistence type="predicted"/>
<feature type="transmembrane region" description="Helical" evidence="5">
    <location>
        <begin position="211"/>
        <end position="227"/>
    </location>
</feature>